<dbReference type="Pfam" id="PF02782">
    <property type="entry name" value="FGGY_C"/>
    <property type="match status" value="1"/>
</dbReference>
<dbReference type="GO" id="GO:0006071">
    <property type="term" value="P:glycerol metabolic process"/>
    <property type="evidence" value="ECO:0007669"/>
    <property type="project" value="TreeGrafter"/>
</dbReference>
<keyword evidence="2" id="KW-0808">Transferase</keyword>
<keyword evidence="3 6" id="KW-0418">Kinase</keyword>
<proteinExistence type="inferred from homology"/>
<dbReference type="InterPro" id="IPR018484">
    <property type="entry name" value="FGGY_N"/>
</dbReference>
<name>A0A094PL41_9ZZZZ</name>
<accession>A0A094PL41</accession>
<dbReference type="PIRSF" id="PIRSF000538">
    <property type="entry name" value="GlpK"/>
    <property type="match status" value="1"/>
</dbReference>
<dbReference type="InterPro" id="IPR018483">
    <property type="entry name" value="Carb_kinase_FGGY_CS"/>
</dbReference>
<dbReference type="PANTHER" id="PTHR10196">
    <property type="entry name" value="SUGAR KINASE"/>
    <property type="match status" value="1"/>
</dbReference>
<evidence type="ECO:0000256" key="2">
    <source>
        <dbReference type="ARBA" id="ARBA00022679"/>
    </source>
</evidence>
<protein>
    <submittedName>
        <fullName evidence="6">Glycerol kinase</fullName>
    </submittedName>
</protein>
<dbReference type="GO" id="GO:0006641">
    <property type="term" value="P:triglyceride metabolic process"/>
    <property type="evidence" value="ECO:0007669"/>
    <property type="project" value="TreeGrafter"/>
</dbReference>
<dbReference type="EMBL" id="JNSL01000229">
    <property type="protein sequence ID" value="KGA11792.1"/>
    <property type="molecule type" value="Genomic_DNA"/>
</dbReference>
<dbReference type="InterPro" id="IPR043129">
    <property type="entry name" value="ATPase_NBD"/>
</dbReference>
<dbReference type="Gene3D" id="3.30.420.40">
    <property type="match status" value="2"/>
</dbReference>
<gene>
    <name evidence="6" type="ORF">GM51_22240</name>
</gene>
<dbReference type="InterPro" id="IPR000577">
    <property type="entry name" value="Carb_kinase_FGGY"/>
</dbReference>
<evidence type="ECO:0000259" key="5">
    <source>
        <dbReference type="Pfam" id="PF02782"/>
    </source>
</evidence>
<reference evidence="6" key="1">
    <citation type="submission" date="2014-06" db="EMBL/GenBank/DDBJ databases">
        <title>Key roles for freshwater Actinobacteria revealed by deep metagenomic sequencing.</title>
        <authorList>
            <person name="Ghai R."/>
            <person name="Mizuno C.M."/>
            <person name="Picazo A."/>
            <person name="Camacho A."/>
            <person name="Rodriguez-Valera F."/>
        </authorList>
    </citation>
    <scope>NUCLEOTIDE SEQUENCE</scope>
</reference>
<feature type="domain" description="Carbohydrate kinase FGGY C-terminal" evidence="5">
    <location>
        <begin position="238"/>
        <end position="429"/>
    </location>
</feature>
<organism evidence="6">
    <name type="scientific">freshwater metagenome</name>
    <dbReference type="NCBI Taxonomy" id="449393"/>
    <lineage>
        <taxon>unclassified sequences</taxon>
        <taxon>metagenomes</taxon>
        <taxon>ecological metagenomes</taxon>
    </lineage>
</organism>
<evidence type="ECO:0000313" key="6">
    <source>
        <dbReference type="EMBL" id="KGA11792.1"/>
    </source>
</evidence>
<dbReference type="GO" id="GO:0016301">
    <property type="term" value="F:kinase activity"/>
    <property type="evidence" value="ECO:0007669"/>
    <property type="project" value="UniProtKB-KW"/>
</dbReference>
<dbReference type="GO" id="GO:0046167">
    <property type="term" value="P:glycerol-3-phosphate biosynthetic process"/>
    <property type="evidence" value="ECO:0007669"/>
    <property type="project" value="TreeGrafter"/>
</dbReference>
<dbReference type="AlphaFoldDB" id="A0A094PL41"/>
<dbReference type="SUPFAM" id="SSF53067">
    <property type="entry name" value="Actin-like ATPase domain"/>
    <property type="match status" value="2"/>
</dbReference>
<comment type="caution">
    <text evidence="6">The sequence shown here is derived from an EMBL/GenBank/DDBJ whole genome shotgun (WGS) entry which is preliminary data.</text>
</comment>
<evidence type="ECO:0000256" key="1">
    <source>
        <dbReference type="ARBA" id="ARBA00009156"/>
    </source>
</evidence>
<dbReference type="PROSITE" id="PS00445">
    <property type="entry name" value="FGGY_KINASES_2"/>
    <property type="match status" value="1"/>
</dbReference>
<evidence type="ECO:0000256" key="3">
    <source>
        <dbReference type="ARBA" id="ARBA00022777"/>
    </source>
</evidence>
<dbReference type="GO" id="GO:0005739">
    <property type="term" value="C:mitochondrion"/>
    <property type="evidence" value="ECO:0007669"/>
    <property type="project" value="TreeGrafter"/>
</dbReference>
<feature type="domain" description="Carbohydrate kinase FGGY N-terminal" evidence="4">
    <location>
        <begin position="3"/>
        <end position="227"/>
    </location>
</feature>
<dbReference type="GO" id="GO:0016773">
    <property type="term" value="F:phosphotransferase activity, alcohol group as acceptor"/>
    <property type="evidence" value="ECO:0007669"/>
    <property type="project" value="InterPro"/>
</dbReference>
<dbReference type="Pfam" id="PF00370">
    <property type="entry name" value="FGGY_N"/>
    <property type="match status" value="1"/>
</dbReference>
<sequence>MSILVIDVGTSGLRASVVRDTGAIEHLRYEAFAPQSPAPGLVEFDAQLMRDAVLRVSTAALQAAGSVSAVGITNQRASTIMWDRATGIPCGPALGWQDLRTVMECIMARSEHNMSLAPNQTATKASWMLKNYSHSANVCFGTVDTWVAYVLSNGELHVTDHSNAAVTGLFDANSHKWSSRALDIMGVDVAMMPNVVPSSGVIGAASALPGAPPIAALVGDQQGSLIGQGCITAGKTKITFGTGGMLDTFTGSTAPTSANRLPGGTFPIVAYSDAHGIHWGNEAIMLSAGTNIDWLCTDMQLIDSPEHSHDVASQVETSDGVVYVPALLGLGTPKWDYGARGTLLGITRGTSRAHIVRAVLEGIAHRGADMVDASQADSGLTIDSIRIDGGMSKNPTFVQALANATQRTVEVSPVTEATTLGAAFLAGVAVGTWKTLPDAVSTWKPAQLVAPSAVLNREQWASALSRAGGWIPELSGLDF</sequence>
<dbReference type="InterPro" id="IPR018485">
    <property type="entry name" value="FGGY_C"/>
</dbReference>
<comment type="similarity">
    <text evidence="1">Belongs to the FGGY kinase family.</text>
</comment>
<dbReference type="PANTHER" id="PTHR10196:SF68">
    <property type="entry name" value="GLYCEROL KINASE 5-RELATED"/>
    <property type="match status" value="1"/>
</dbReference>
<evidence type="ECO:0000259" key="4">
    <source>
        <dbReference type="Pfam" id="PF00370"/>
    </source>
</evidence>